<evidence type="ECO:0000256" key="5">
    <source>
        <dbReference type="ARBA" id="ARBA00023014"/>
    </source>
</evidence>
<reference evidence="9" key="1">
    <citation type="journal article" date="2019" name="Int. J. Syst. Evol. Microbiol.">
        <title>The Global Catalogue of Microorganisms (GCM) 10K type strain sequencing project: providing services to taxonomists for standard genome sequencing and annotation.</title>
        <authorList>
            <consortium name="The Broad Institute Genomics Platform"/>
            <consortium name="The Broad Institute Genome Sequencing Center for Infectious Disease"/>
            <person name="Wu L."/>
            <person name="Ma J."/>
        </authorList>
    </citation>
    <scope>NUCLEOTIDE SEQUENCE [LARGE SCALE GENOMIC DNA]</scope>
    <source>
        <strain evidence="9">KCTC 52925</strain>
    </source>
</reference>
<keyword evidence="4" id="KW-0408">Iron</keyword>
<dbReference type="InterPro" id="IPR036197">
    <property type="entry name" value="NarG-like_sf"/>
</dbReference>
<dbReference type="EMBL" id="JBHUOJ010000001">
    <property type="protein sequence ID" value="MFD2831708.1"/>
    <property type="molecule type" value="Genomic_DNA"/>
</dbReference>
<dbReference type="RefSeq" id="WP_251741483.1">
    <property type="nucleotide sequence ID" value="NZ_JBHUOJ010000001.1"/>
</dbReference>
<dbReference type="Pfam" id="PF13187">
    <property type="entry name" value="Fer4_9"/>
    <property type="match status" value="1"/>
</dbReference>
<evidence type="ECO:0000256" key="6">
    <source>
        <dbReference type="SAM" id="Phobius"/>
    </source>
</evidence>
<evidence type="ECO:0000259" key="7">
    <source>
        <dbReference type="PROSITE" id="PS51379"/>
    </source>
</evidence>
<comment type="caution">
    <text evidence="8">The sequence shown here is derived from an EMBL/GenBank/DDBJ whole genome shotgun (WGS) entry which is preliminary data.</text>
</comment>
<dbReference type="SUPFAM" id="SSF46548">
    <property type="entry name" value="alpha-helical ferredoxin"/>
    <property type="match status" value="1"/>
</dbReference>
<feature type="domain" description="4Fe-4S ferredoxin-type" evidence="7">
    <location>
        <begin position="369"/>
        <end position="400"/>
    </location>
</feature>
<keyword evidence="6" id="KW-1133">Transmembrane helix</keyword>
<protein>
    <submittedName>
        <fullName evidence="8">4Fe-4S dicluster domain-containing protein</fullName>
    </submittedName>
</protein>
<feature type="transmembrane region" description="Helical" evidence="6">
    <location>
        <begin position="6"/>
        <end position="24"/>
    </location>
</feature>
<sequence>MQIVAQILFVLVLIAGIGFFVRNIRRLLRNIKLGREVDRSDNAGERFAKMAKIALGQSKMVRRPIAGILHIIVYLGFIIINIEVLEIMIDGVFGTHRVFAFMGGFYNFLIAFFEFFALLVFVGVVIFWIRRNWRHVYRFMGRELKGWPKDDANYILYFEMVLMALFLTMNAADYQLQLNGVAHYASEAGILGSFPVSGFISPLFDTLSNPTLIIIERTAWWLHIAGILFFLNYLYYSKHLHILLAFPNVYFSKLTPQGKFDNLESVQKEVALMMDPNADPFAAPAEGVEEGEPEKFGASDVFDLNQIQLLNSYTCTECGRCTAECPANLTGKKLSPRKIMMDTRDRLEEVGENINKNGQYEDDGKHLLDDYILREELWACTTCNACVEACPIGIDPLSIILDMRRYLVMEESAAPNELAMAMTNIENNGAPWPYNQMDRLNWAKENK</sequence>
<evidence type="ECO:0000256" key="1">
    <source>
        <dbReference type="ARBA" id="ARBA00022485"/>
    </source>
</evidence>
<feature type="transmembrane region" description="Helical" evidence="6">
    <location>
        <begin position="154"/>
        <end position="172"/>
    </location>
</feature>
<dbReference type="PROSITE" id="PS51379">
    <property type="entry name" value="4FE4S_FER_2"/>
    <property type="match status" value="2"/>
</dbReference>
<dbReference type="InterPro" id="IPR017900">
    <property type="entry name" value="4Fe4S_Fe_S_CS"/>
</dbReference>
<evidence type="ECO:0000256" key="3">
    <source>
        <dbReference type="ARBA" id="ARBA00023002"/>
    </source>
</evidence>
<evidence type="ECO:0000313" key="8">
    <source>
        <dbReference type="EMBL" id="MFD2831708.1"/>
    </source>
</evidence>
<dbReference type="SUPFAM" id="SSF103501">
    <property type="entry name" value="Respiratory nitrate reductase 1 gamma chain"/>
    <property type="match status" value="1"/>
</dbReference>
<feature type="transmembrane region" description="Helical" evidence="6">
    <location>
        <begin position="218"/>
        <end position="236"/>
    </location>
</feature>
<dbReference type="InterPro" id="IPR009051">
    <property type="entry name" value="Helical_ferredxn"/>
</dbReference>
<feature type="transmembrane region" description="Helical" evidence="6">
    <location>
        <begin position="65"/>
        <end position="85"/>
    </location>
</feature>
<name>A0ABW5WZG9_9FLAO</name>
<keyword evidence="5" id="KW-0411">Iron-sulfur</keyword>
<evidence type="ECO:0000256" key="2">
    <source>
        <dbReference type="ARBA" id="ARBA00022723"/>
    </source>
</evidence>
<proteinExistence type="predicted"/>
<dbReference type="InterPro" id="IPR051460">
    <property type="entry name" value="HdrC_iron-sulfur_subunit"/>
</dbReference>
<keyword evidence="9" id="KW-1185">Reference proteome</keyword>
<dbReference type="Proteomes" id="UP001597438">
    <property type="component" value="Unassembled WGS sequence"/>
</dbReference>
<evidence type="ECO:0000313" key="9">
    <source>
        <dbReference type="Proteomes" id="UP001597438"/>
    </source>
</evidence>
<dbReference type="PANTHER" id="PTHR43255:SF1">
    <property type="entry name" value="IRON-SULFUR-BINDING OXIDOREDUCTASE FADF-RELATED"/>
    <property type="match status" value="1"/>
</dbReference>
<gene>
    <name evidence="8" type="ORF">ACFSYS_00320</name>
</gene>
<keyword evidence="1" id="KW-0004">4Fe-4S</keyword>
<keyword evidence="6" id="KW-0812">Transmembrane</keyword>
<dbReference type="Gene3D" id="1.10.1060.10">
    <property type="entry name" value="Alpha-helical ferredoxin"/>
    <property type="match status" value="1"/>
</dbReference>
<evidence type="ECO:0000256" key="4">
    <source>
        <dbReference type="ARBA" id="ARBA00023004"/>
    </source>
</evidence>
<dbReference type="PANTHER" id="PTHR43255">
    <property type="entry name" value="IRON-SULFUR-BINDING OXIDOREDUCTASE FADF-RELATED-RELATED"/>
    <property type="match status" value="1"/>
</dbReference>
<dbReference type="PROSITE" id="PS00198">
    <property type="entry name" value="4FE4S_FER_1"/>
    <property type="match status" value="1"/>
</dbReference>
<feature type="transmembrane region" description="Helical" evidence="6">
    <location>
        <begin position="105"/>
        <end position="129"/>
    </location>
</feature>
<keyword evidence="3" id="KW-0560">Oxidoreductase</keyword>
<organism evidence="8 9">
    <name type="scientific">Christiangramia antarctica</name>
    <dbReference type="NCBI Taxonomy" id="2058158"/>
    <lineage>
        <taxon>Bacteria</taxon>
        <taxon>Pseudomonadati</taxon>
        <taxon>Bacteroidota</taxon>
        <taxon>Flavobacteriia</taxon>
        <taxon>Flavobacteriales</taxon>
        <taxon>Flavobacteriaceae</taxon>
        <taxon>Christiangramia</taxon>
    </lineage>
</organism>
<accession>A0ABW5WZG9</accession>
<keyword evidence="2" id="KW-0479">Metal-binding</keyword>
<keyword evidence="6" id="KW-0472">Membrane</keyword>
<dbReference type="InterPro" id="IPR017896">
    <property type="entry name" value="4Fe4S_Fe-S-bd"/>
</dbReference>
<feature type="domain" description="4Fe-4S ferredoxin-type" evidence="7">
    <location>
        <begin position="305"/>
        <end position="337"/>
    </location>
</feature>
<dbReference type="Gene3D" id="1.20.950.20">
    <property type="entry name" value="Transmembrane di-heme cytochromes, Chain C"/>
    <property type="match status" value="1"/>
</dbReference>